<proteinExistence type="predicted"/>
<dbReference type="SUPFAM" id="SSF81383">
    <property type="entry name" value="F-box domain"/>
    <property type="match status" value="1"/>
</dbReference>
<dbReference type="PANTHER" id="PTHR34145">
    <property type="entry name" value="OS02G0105600 PROTEIN"/>
    <property type="match status" value="1"/>
</dbReference>
<organism evidence="4 5">
    <name type="scientific">Olea europaea subsp. europaea</name>
    <dbReference type="NCBI Taxonomy" id="158383"/>
    <lineage>
        <taxon>Eukaryota</taxon>
        <taxon>Viridiplantae</taxon>
        <taxon>Streptophyta</taxon>
        <taxon>Embryophyta</taxon>
        <taxon>Tracheophyta</taxon>
        <taxon>Spermatophyta</taxon>
        <taxon>Magnoliopsida</taxon>
        <taxon>eudicotyledons</taxon>
        <taxon>Gunneridae</taxon>
        <taxon>Pentapetalae</taxon>
        <taxon>asterids</taxon>
        <taxon>lamiids</taxon>
        <taxon>Lamiales</taxon>
        <taxon>Oleaceae</taxon>
        <taxon>Oleeae</taxon>
        <taxon>Olea</taxon>
    </lineage>
</organism>
<dbReference type="Pfam" id="PF00646">
    <property type="entry name" value="F-box"/>
    <property type="match status" value="1"/>
</dbReference>
<dbReference type="InterPro" id="IPR053772">
    <property type="entry name" value="At1g61320/At1g61330-like"/>
</dbReference>
<gene>
    <name evidence="4" type="ORF">OLEA9_A076324</name>
</gene>
<feature type="domain" description="F-box" evidence="1">
    <location>
        <begin position="12"/>
        <end position="52"/>
    </location>
</feature>
<accession>A0A8S0S4V2</accession>
<dbReference type="InterPro" id="IPR055411">
    <property type="entry name" value="LRR_FXL15/At3g58940/PEG3-like"/>
</dbReference>
<evidence type="ECO:0000259" key="1">
    <source>
        <dbReference type="Pfam" id="PF00646"/>
    </source>
</evidence>
<dbReference type="Pfam" id="PF23622">
    <property type="entry name" value="LRR_At1g61320_AtMIF1"/>
    <property type="match status" value="1"/>
</dbReference>
<dbReference type="SUPFAM" id="SSF52047">
    <property type="entry name" value="RNI-like"/>
    <property type="match status" value="1"/>
</dbReference>
<dbReference type="AlphaFoldDB" id="A0A8S0S4V2"/>
<dbReference type="Proteomes" id="UP000594638">
    <property type="component" value="Unassembled WGS sequence"/>
</dbReference>
<evidence type="ECO:0000259" key="2">
    <source>
        <dbReference type="Pfam" id="PF23622"/>
    </source>
</evidence>
<protein>
    <submittedName>
        <fullName evidence="4">FBD-associated F-box At3g49020-like</fullName>
    </submittedName>
</protein>
<dbReference type="Gene3D" id="3.80.10.10">
    <property type="entry name" value="Ribonuclease Inhibitor"/>
    <property type="match status" value="1"/>
</dbReference>
<evidence type="ECO:0000313" key="4">
    <source>
        <dbReference type="EMBL" id="CAA2987347.1"/>
    </source>
</evidence>
<feature type="domain" description="F-box/LRR-repeat protein 15/At3g58940/PEG3-like LRR" evidence="3">
    <location>
        <begin position="111"/>
        <end position="244"/>
    </location>
</feature>
<dbReference type="Gramene" id="OE9A076324T1">
    <property type="protein sequence ID" value="OE9A076324C1"/>
    <property type="gene ID" value="OE9A076324"/>
</dbReference>
<dbReference type="OrthoDB" id="1719396at2759"/>
<feature type="domain" description="At1g61320/AtMIF1 LRR" evidence="2">
    <location>
        <begin position="253"/>
        <end position="341"/>
    </location>
</feature>
<name>A0A8S0S4V2_OLEEU</name>
<dbReference type="InterPro" id="IPR001810">
    <property type="entry name" value="F-box_dom"/>
</dbReference>
<sequence length="481" mass="55510">METLSINNVDRISQLPDSLCHHVLSFLSAADAGMTVFLSRRWRFLWYSCPVYNFDEKYFVNSISYSSPTNFLIFLKGTLTYRQRYFSYLDIEKFRIYMRMFYELNSSALNWVVFALNCKVKELDIINEGIDCPTIPSTLSDAIFVAKYITKLEISHLYLEGISVSVNLPSLQELVLRGSRISDSTFQKIIFGCSIVRKICLESLHGVKKIMISKETLMELNVFQCHHVEFYVEYAPNLKLFAYEGRGVEQNNIGISSLRNLRSLRLIEARVTDSVLEDLVLEYPLLEELVVGYCSTVKKLLIASPKLKCFVLFGCESLFEVKIDAPNLLKFEYRGELLNFSSVIASPQLEASIHLERNNHSSSTVWYPDLKDLCEKLQYSKALLLACREDLDLIIPENMRKSLLPQLHGLRHLKVKITISLERNGWKLEEGLRWIFPCLRTLDIVSCFNCFENHYEYEEDMLRLLGGTAALSLEEYKVPGD</sequence>
<dbReference type="Pfam" id="PF24758">
    <property type="entry name" value="LRR_At5g56370"/>
    <property type="match status" value="1"/>
</dbReference>
<evidence type="ECO:0000313" key="5">
    <source>
        <dbReference type="Proteomes" id="UP000594638"/>
    </source>
</evidence>
<dbReference type="EMBL" id="CACTIH010003917">
    <property type="protein sequence ID" value="CAA2987347.1"/>
    <property type="molecule type" value="Genomic_DNA"/>
</dbReference>
<dbReference type="InterPro" id="IPR032675">
    <property type="entry name" value="LRR_dom_sf"/>
</dbReference>
<keyword evidence="5" id="KW-1185">Reference proteome</keyword>
<comment type="caution">
    <text evidence="4">The sequence shown here is derived from an EMBL/GenBank/DDBJ whole genome shotgun (WGS) entry which is preliminary data.</text>
</comment>
<dbReference type="InterPro" id="IPR036047">
    <property type="entry name" value="F-box-like_dom_sf"/>
</dbReference>
<dbReference type="InterPro" id="IPR055357">
    <property type="entry name" value="LRR_At1g61320_AtMIF1"/>
</dbReference>
<evidence type="ECO:0000259" key="3">
    <source>
        <dbReference type="Pfam" id="PF24758"/>
    </source>
</evidence>
<dbReference type="Gene3D" id="1.20.1280.50">
    <property type="match status" value="1"/>
</dbReference>
<reference evidence="4 5" key="1">
    <citation type="submission" date="2019-12" db="EMBL/GenBank/DDBJ databases">
        <authorList>
            <person name="Alioto T."/>
            <person name="Alioto T."/>
            <person name="Gomez Garrido J."/>
        </authorList>
    </citation>
    <scope>NUCLEOTIDE SEQUENCE [LARGE SCALE GENOMIC DNA]</scope>
</reference>